<comment type="caution">
    <text evidence="1">The sequence shown here is derived from an EMBL/GenBank/DDBJ whole genome shotgun (WGS) entry which is preliminary data.</text>
</comment>
<organism evidence="1 2">
    <name type="scientific">Didymodactylos carnosus</name>
    <dbReference type="NCBI Taxonomy" id="1234261"/>
    <lineage>
        <taxon>Eukaryota</taxon>
        <taxon>Metazoa</taxon>
        <taxon>Spiralia</taxon>
        <taxon>Gnathifera</taxon>
        <taxon>Rotifera</taxon>
        <taxon>Eurotatoria</taxon>
        <taxon>Bdelloidea</taxon>
        <taxon>Philodinida</taxon>
        <taxon>Philodinidae</taxon>
        <taxon>Didymodactylos</taxon>
    </lineage>
</organism>
<evidence type="ECO:0000313" key="1">
    <source>
        <dbReference type="EMBL" id="CAF3876429.1"/>
    </source>
</evidence>
<protein>
    <submittedName>
        <fullName evidence="1">Uncharacterized protein</fullName>
    </submittedName>
</protein>
<dbReference type="EMBL" id="CAJOBA010012773">
    <property type="protein sequence ID" value="CAF3876429.1"/>
    <property type="molecule type" value="Genomic_DNA"/>
</dbReference>
<gene>
    <name evidence="1" type="ORF">TMI583_LOCUS19844</name>
</gene>
<name>A0A8S2L290_9BILA</name>
<dbReference type="InterPro" id="IPR015943">
    <property type="entry name" value="WD40/YVTN_repeat-like_dom_sf"/>
</dbReference>
<evidence type="ECO:0000313" key="2">
    <source>
        <dbReference type="Proteomes" id="UP000682733"/>
    </source>
</evidence>
<dbReference type="InterPro" id="IPR011047">
    <property type="entry name" value="Quinoprotein_ADH-like_sf"/>
</dbReference>
<sequence length="111" mass="11823">LDLVTGDIKWTTVDPTTNISQTSADLALTVWDQLVLVQGGIYPGTRDISIKGCLYGLNNTNGEVLYEWCIENTPIGSGASVAKDTIYVTIGYAIPRAATDGIVALQLPLIP</sequence>
<accession>A0A8S2L290</accession>
<reference evidence="1" key="1">
    <citation type="submission" date="2021-02" db="EMBL/GenBank/DDBJ databases">
        <authorList>
            <person name="Nowell W R."/>
        </authorList>
    </citation>
    <scope>NUCLEOTIDE SEQUENCE</scope>
</reference>
<dbReference type="AlphaFoldDB" id="A0A8S2L290"/>
<feature type="non-terminal residue" evidence="1">
    <location>
        <position position="1"/>
    </location>
</feature>
<dbReference type="Gene3D" id="2.130.10.10">
    <property type="entry name" value="YVTN repeat-like/Quinoprotein amine dehydrogenase"/>
    <property type="match status" value="1"/>
</dbReference>
<proteinExistence type="predicted"/>
<dbReference type="Proteomes" id="UP000682733">
    <property type="component" value="Unassembled WGS sequence"/>
</dbReference>
<dbReference type="SUPFAM" id="SSF50998">
    <property type="entry name" value="Quinoprotein alcohol dehydrogenase-like"/>
    <property type="match status" value="1"/>
</dbReference>